<name>A0A484NLP9_9ASTE</name>
<evidence type="ECO:0000313" key="3">
    <source>
        <dbReference type="Proteomes" id="UP000595140"/>
    </source>
</evidence>
<feature type="compositionally biased region" description="Basic and acidic residues" evidence="1">
    <location>
        <begin position="116"/>
        <end position="129"/>
    </location>
</feature>
<keyword evidence="3" id="KW-1185">Reference proteome</keyword>
<evidence type="ECO:0000313" key="2">
    <source>
        <dbReference type="EMBL" id="VFR01913.1"/>
    </source>
</evidence>
<protein>
    <submittedName>
        <fullName evidence="2">Uncharacterized protein</fullName>
    </submittedName>
</protein>
<accession>A0A484NLP9</accession>
<feature type="region of interest" description="Disordered" evidence="1">
    <location>
        <begin position="1"/>
        <end position="37"/>
    </location>
</feature>
<evidence type="ECO:0000256" key="1">
    <source>
        <dbReference type="SAM" id="MobiDB-lite"/>
    </source>
</evidence>
<gene>
    <name evidence="2" type="ORF">CCAM_LOCUS43688</name>
</gene>
<dbReference type="AlphaFoldDB" id="A0A484NLP9"/>
<sequence length="129" mass="14385">MAGRRTRRNTAASAQSTVRSDNPEQGSSRSIRYPGHPCWQPCQVLRTASSPILKELPDPDEVERERQAIARCRAEELARNNRVNEGRAKDASQIVGDGNENPRGSVFERISRQKAHVSERLGKNPDKAP</sequence>
<feature type="compositionally biased region" description="Polar residues" evidence="1">
    <location>
        <begin position="9"/>
        <end position="30"/>
    </location>
</feature>
<dbReference type="EMBL" id="OOIL02006792">
    <property type="protein sequence ID" value="VFR01913.1"/>
    <property type="molecule type" value="Genomic_DNA"/>
</dbReference>
<proteinExistence type="predicted"/>
<organism evidence="2 3">
    <name type="scientific">Cuscuta campestris</name>
    <dbReference type="NCBI Taxonomy" id="132261"/>
    <lineage>
        <taxon>Eukaryota</taxon>
        <taxon>Viridiplantae</taxon>
        <taxon>Streptophyta</taxon>
        <taxon>Embryophyta</taxon>
        <taxon>Tracheophyta</taxon>
        <taxon>Spermatophyta</taxon>
        <taxon>Magnoliopsida</taxon>
        <taxon>eudicotyledons</taxon>
        <taxon>Gunneridae</taxon>
        <taxon>Pentapetalae</taxon>
        <taxon>asterids</taxon>
        <taxon>lamiids</taxon>
        <taxon>Solanales</taxon>
        <taxon>Convolvulaceae</taxon>
        <taxon>Cuscuteae</taxon>
        <taxon>Cuscuta</taxon>
        <taxon>Cuscuta subgen. Grammica</taxon>
        <taxon>Cuscuta sect. Cleistogrammica</taxon>
    </lineage>
</organism>
<dbReference type="Proteomes" id="UP000595140">
    <property type="component" value="Unassembled WGS sequence"/>
</dbReference>
<feature type="region of interest" description="Disordered" evidence="1">
    <location>
        <begin position="83"/>
        <end position="129"/>
    </location>
</feature>
<reference evidence="2 3" key="1">
    <citation type="submission" date="2018-04" db="EMBL/GenBank/DDBJ databases">
        <authorList>
            <person name="Vogel A."/>
        </authorList>
    </citation>
    <scope>NUCLEOTIDE SEQUENCE [LARGE SCALE GENOMIC DNA]</scope>
</reference>